<organism evidence="2 3">
    <name type="scientific">Puccinia sorghi</name>
    <dbReference type="NCBI Taxonomy" id="27349"/>
    <lineage>
        <taxon>Eukaryota</taxon>
        <taxon>Fungi</taxon>
        <taxon>Dikarya</taxon>
        <taxon>Basidiomycota</taxon>
        <taxon>Pucciniomycotina</taxon>
        <taxon>Pucciniomycetes</taxon>
        <taxon>Pucciniales</taxon>
        <taxon>Pucciniaceae</taxon>
        <taxon>Puccinia</taxon>
    </lineage>
</organism>
<feature type="domain" description="Retrovirus-related Pol polyprotein from transposon TNT 1-94-like beta-barrel" evidence="1">
    <location>
        <begin position="124"/>
        <end position="199"/>
    </location>
</feature>
<accession>A0A0L6U8L1</accession>
<dbReference type="InterPro" id="IPR054722">
    <property type="entry name" value="PolX-like_BBD"/>
</dbReference>
<dbReference type="EMBL" id="LAVV01014361">
    <property type="protein sequence ID" value="KNZ44831.1"/>
    <property type="molecule type" value="Genomic_DNA"/>
</dbReference>
<evidence type="ECO:0000313" key="2">
    <source>
        <dbReference type="EMBL" id="KNZ44831.1"/>
    </source>
</evidence>
<name>A0A0L6U8L1_9BASI</name>
<dbReference type="VEuPathDB" id="FungiDB:VP01_8781g1"/>
<evidence type="ECO:0000313" key="3">
    <source>
        <dbReference type="Proteomes" id="UP000037035"/>
    </source>
</evidence>
<evidence type="ECO:0000259" key="1">
    <source>
        <dbReference type="Pfam" id="PF22936"/>
    </source>
</evidence>
<feature type="non-terminal residue" evidence="2">
    <location>
        <position position="1"/>
    </location>
</feature>
<comment type="caution">
    <text evidence="2">The sequence shown here is derived from an EMBL/GenBank/DDBJ whole genome shotgun (WGS) entry which is preliminary data.</text>
</comment>
<dbReference type="Proteomes" id="UP000037035">
    <property type="component" value="Unassembled WGS sequence"/>
</dbReference>
<reference evidence="2 3" key="1">
    <citation type="submission" date="2015-08" db="EMBL/GenBank/DDBJ databases">
        <title>Next Generation Sequencing and Analysis of the Genome of Puccinia sorghi L Schw, the Causal Agent of Maize Common Rust.</title>
        <authorList>
            <person name="Rochi L."/>
            <person name="Burguener G."/>
            <person name="Darino M."/>
            <person name="Turjanski A."/>
            <person name="Kreff E."/>
            <person name="Dieguez M.J."/>
            <person name="Sacco F."/>
        </authorList>
    </citation>
    <scope>NUCLEOTIDE SEQUENCE [LARGE SCALE GENOMIC DNA]</scope>
    <source>
        <strain evidence="2 3">RO10H11247</strain>
    </source>
</reference>
<gene>
    <name evidence="2" type="ORF">VP01_8781g1</name>
</gene>
<sequence>IVTYMILDKLPSALDNVVKRVTHSEKEIKPELALEQLRVYYNDQLAMGGGGSGSKNDPIALVTDSSRKCKKGAHNPLSGHSESNCWMLYPERRPVFPSKPRGSRTKATVSSFHSSLSQSPFQFILNLGSSAHMVSNPNWFCVLERKDLGFVCTSSGNESLKIKGIGTIRLINEIEEILLNQVLYVPDLVVNLLSVRCLILNNNTVSFLKNSFEIHHHDKLKMKGIYTGNLPTLGFENVKHSCFTPG</sequence>
<dbReference type="Pfam" id="PF22936">
    <property type="entry name" value="Pol_BBD"/>
    <property type="match status" value="1"/>
</dbReference>
<protein>
    <recommendedName>
        <fullName evidence="1">Retrovirus-related Pol polyprotein from transposon TNT 1-94-like beta-barrel domain-containing protein</fullName>
    </recommendedName>
</protein>
<keyword evidence="3" id="KW-1185">Reference proteome</keyword>
<dbReference type="OrthoDB" id="8029976at2759"/>
<dbReference type="AlphaFoldDB" id="A0A0L6U8L1"/>
<proteinExistence type="predicted"/>